<sequence length="186" mass="22244">MNWVEHYEKDSKAARQDVFESSMCYMMRNYPQLMHKFMSNKAKIPYLLKLIVRFVFLINEASFNHGEREALRSCIKYDYELYKEFLCKESNPCIIHRARSFGVLIRYMELRRSYGPAEWLFEYSLLVNLKMLDDLQLLRQISIKSLHNNLAQTPHTMQSEARRRLAETFKILLLHTHLHVCSDSSK</sequence>
<dbReference type="InParanoid" id="A0A3Q7I2R3"/>
<accession>A0A3Q7I2R3</accession>
<dbReference type="AlphaFoldDB" id="A0A3Q7I2R3"/>
<keyword evidence="2" id="KW-1185">Reference proteome</keyword>
<evidence type="ECO:0000313" key="1">
    <source>
        <dbReference type="EnsemblPlants" id="Solyc09g037125.1.1"/>
    </source>
</evidence>
<dbReference type="STRING" id="4081.A0A3Q7I2R3"/>
<dbReference type="Gramene" id="Solyc09g037125.1.1">
    <property type="protein sequence ID" value="Solyc09g037125.1.1"/>
    <property type="gene ID" value="Solyc09g037125.1"/>
</dbReference>
<name>A0A3Q7I2R3_SOLLC</name>
<reference evidence="1" key="1">
    <citation type="journal article" date="2012" name="Nature">
        <title>The tomato genome sequence provides insights into fleshy fruit evolution.</title>
        <authorList>
            <consortium name="Tomato Genome Consortium"/>
        </authorList>
    </citation>
    <scope>NUCLEOTIDE SEQUENCE [LARGE SCALE GENOMIC DNA]</scope>
    <source>
        <strain evidence="1">cv. Heinz 1706</strain>
    </source>
</reference>
<reference evidence="1" key="2">
    <citation type="submission" date="2019-01" db="UniProtKB">
        <authorList>
            <consortium name="EnsemblPlants"/>
        </authorList>
    </citation>
    <scope>IDENTIFICATION</scope>
    <source>
        <strain evidence="1">cv. Heinz 1706</strain>
    </source>
</reference>
<dbReference type="EnsemblPlants" id="Solyc09g037125.1.1">
    <property type="protein sequence ID" value="Solyc09g037125.1.1"/>
    <property type="gene ID" value="Solyc09g037125.1"/>
</dbReference>
<dbReference type="Proteomes" id="UP000004994">
    <property type="component" value="Chromosome 9"/>
</dbReference>
<evidence type="ECO:0000313" key="2">
    <source>
        <dbReference type="Proteomes" id="UP000004994"/>
    </source>
</evidence>
<protein>
    <submittedName>
        <fullName evidence="1">Uncharacterized protein</fullName>
    </submittedName>
</protein>
<organism evidence="1">
    <name type="scientific">Solanum lycopersicum</name>
    <name type="common">Tomato</name>
    <name type="synonym">Lycopersicon esculentum</name>
    <dbReference type="NCBI Taxonomy" id="4081"/>
    <lineage>
        <taxon>Eukaryota</taxon>
        <taxon>Viridiplantae</taxon>
        <taxon>Streptophyta</taxon>
        <taxon>Embryophyta</taxon>
        <taxon>Tracheophyta</taxon>
        <taxon>Spermatophyta</taxon>
        <taxon>Magnoliopsida</taxon>
        <taxon>eudicotyledons</taxon>
        <taxon>Gunneridae</taxon>
        <taxon>Pentapetalae</taxon>
        <taxon>asterids</taxon>
        <taxon>lamiids</taxon>
        <taxon>Solanales</taxon>
        <taxon>Solanaceae</taxon>
        <taxon>Solanoideae</taxon>
        <taxon>Solaneae</taxon>
        <taxon>Solanum</taxon>
        <taxon>Solanum subgen. Lycopersicon</taxon>
    </lineage>
</organism>
<proteinExistence type="predicted"/>